<name>A0A498P4G1_LABRO</name>
<evidence type="ECO:0000313" key="2">
    <source>
        <dbReference type="EMBL" id="RXN38317.1"/>
    </source>
</evidence>
<keyword evidence="3" id="KW-1185">Reference proteome</keyword>
<accession>A0A498P4G1</accession>
<proteinExistence type="predicted"/>
<dbReference type="PANTHER" id="PTHR47331:SF5">
    <property type="entry name" value="RIBONUCLEASE H"/>
    <property type="match status" value="1"/>
</dbReference>
<organism evidence="2 3">
    <name type="scientific">Labeo rohita</name>
    <name type="common">Indian major carp</name>
    <name type="synonym">Cyprinus rohita</name>
    <dbReference type="NCBI Taxonomy" id="84645"/>
    <lineage>
        <taxon>Eukaryota</taxon>
        <taxon>Metazoa</taxon>
        <taxon>Chordata</taxon>
        <taxon>Craniata</taxon>
        <taxon>Vertebrata</taxon>
        <taxon>Euteleostomi</taxon>
        <taxon>Actinopterygii</taxon>
        <taxon>Neopterygii</taxon>
        <taxon>Teleostei</taxon>
        <taxon>Ostariophysi</taxon>
        <taxon>Cypriniformes</taxon>
        <taxon>Cyprinidae</taxon>
        <taxon>Labeoninae</taxon>
        <taxon>Labeonini</taxon>
        <taxon>Labeo</taxon>
    </lineage>
</organism>
<comment type="caution">
    <text evidence="2">The sequence shown here is derived from an EMBL/GenBank/DDBJ whole genome shotgun (WGS) entry which is preliminary data.</text>
</comment>
<feature type="region of interest" description="Disordered" evidence="1">
    <location>
        <begin position="1"/>
        <end position="69"/>
    </location>
</feature>
<protein>
    <submittedName>
        <fullName evidence="2">Uncharacterized protein</fullName>
    </submittedName>
</protein>
<dbReference type="EMBL" id="QBIY01004941">
    <property type="protein sequence ID" value="RXN38317.1"/>
    <property type="molecule type" value="Genomic_DNA"/>
</dbReference>
<evidence type="ECO:0000256" key="1">
    <source>
        <dbReference type="SAM" id="MobiDB-lite"/>
    </source>
</evidence>
<feature type="compositionally biased region" description="Polar residues" evidence="1">
    <location>
        <begin position="33"/>
        <end position="57"/>
    </location>
</feature>
<dbReference type="Proteomes" id="UP000290572">
    <property type="component" value="Unassembled WGS sequence"/>
</dbReference>
<sequence length="387" mass="42779">MQRLSDIIANSPVLAPQASVSVQQPSAEGGGVSSTPKSKESMQASFQDDGNPSQQEDTPLVPPRDESLLVVDGHKQDLIEELTASLKRVGSWSNSQPSSGMSAPSYTSPHDSKKDSPQYAFGYDTNAPLRECGPSNLSHCQTDDAALLRLSKLPHEGSYPPATDPYYRRSSNRARFLQRDALIDCLDQVIGGRSTVGIIESFVHLIALTTHWVVLSYRRLYPAPMQYRGPTPTIPDFRRDDPREFAQLKLALDNVLPDDASESFKFQILLDHLKLEDALLVADSYSHSRTPFSDMMRALTDMYGQPHQLALQRITLKVGSEEKPKAGHADSAWPQERPKKYCPFCDTVQHYMNQCSNFKLKSRLKVGSGQATDVGAVDGGIRLPNAH</sequence>
<dbReference type="PANTHER" id="PTHR47331">
    <property type="entry name" value="PHD-TYPE DOMAIN-CONTAINING PROTEIN"/>
    <property type="match status" value="1"/>
</dbReference>
<evidence type="ECO:0000313" key="3">
    <source>
        <dbReference type="Proteomes" id="UP000290572"/>
    </source>
</evidence>
<feature type="region of interest" description="Disordered" evidence="1">
    <location>
        <begin position="90"/>
        <end position="121"/>
    </location>
</feature>
<dbReference type="AlphaFoldDB" id="A0A498P4G1"/>
<gene>
    <name evidence="2" type="ORF">ROHU_001226</name>
</gene>
<feature type="compositionally biased region" description="Polar residues" evidence="1">
    <location>
        <begin position="91"/>
        <end position="109"/>
    </location>
</feature>
<reference evidence="2 3" key="1">
    <citation type="submission" date="2018-03" db="EMBL/GenBank/DDBJ databases">
        <title>Draft genome sequence of Rohu Carp (Labeo rohita).</title>
        <authorList>
            <person name="Das P."/>
            <person name="Kushwaha B."/>
            <person name="Joshi C.G."/>
            <person name="Kumar D."/>
            <person name="Nagpure N.S."/>
            <person name="Sahoo L."/>
            <person name="Das S.P."/>
            <person name="Bit A."/>
            <person name="Patnaik S."/>
            <person name="Meher P.K."/>
            <person name="Jayasankar P."/>
            <person name="Koringa P.G."/>
            <person name="Patel N.V."/>
            <person name="Hinsu A.T."/>
            <person name="Kumar R."/>
            <person name="Pandey M."/>
            <person name="Agarwal S."/>
            <person name="Srivastava S."/>
            <person name="Singh M."/>
            <person name="Iquebal M.A."/>
            <person name="Jaiswal S."/>
            <person name="Angadi U.B."/>
            <person name="Kumar N."/>
            <person name="Raza M."/>
            <person name="Shah T.M."/>
            <person name="Rai A."/>
            <person name="Jena J.K."/>
        </authorList>
    </citation>
    <scope>NUCLEOTIDE SEQUENCE [LARGE SCALE GENOMIC DNA]</scope>
    <source>
        <strain evidence="2">DASCIFA01</strain>
        <tissue evidence="2">Testis</tissue>
    </source>
</reference>